<protein>
    <submittedName>
        <fullName evidence="2">Uncharacterized protein</fullName>
    </submittedName>
</protein>
<feature type="region of interest" description="Disordered" evidence="1">
    <location>
        <begin position="37"/>
        <end position="76"/>
    </location>
</feature>
<dbReference type="AlphaFoldDB" id="A0A7W8Z1K6"/>
<feature type="compositionally biased region" description="Polar residues" evidence="1">
    <location>
        <begin position="37"/>
        <end position="50"/>
    </location>
</feature>
<gene>
    <name evidence="2" type="ORF">BJ981_001229</name>
</gene>
<evidence type="ECO:0000256" key="1">
    <source>
        <dbReference type="SAM" id="MobiDB-lite"/>
    </source>
</evidence>
<evidence type="ECO:0000313" key="2">
    <source>
        <dbReference type="EMBL" id="MBB5625530.1"/>
    </source>
</evidence>
<name>A0A7W8Z1K6_9ACTN</name>
<dbReference type="Proteomes" id="UP000588112">
    <property type="component" value="Unassembled WGS sequence"/>
</dbReference>
<feature type="compositionally biased region" description="Basic residues" evidence="1">
    <location>
        <begin position="57"/>
        <end position="68"/>
    </location>
</feature>
<comment type="caution">
    <text evidence="2">The sequence shown here is derived from an EMBL/GenBank/DDBJ whole genome shotgun (WGS) entry which is preliminary data.</text>
</comment>
<proteinExistence type="predicted"/>
<reference evidence="2 3" key="1">
    <citation type="submission" date="2020-08" db="EMBL/GenBank/DDBJ databases">
        <title>Sequencing the genomes of 1000 actinobacteria strains.</title>
        <authorList>
            <person name="Klenk H.-P."/>
        </authorList>
    </citation>
    <scope>NUCLEOTIDE SEQUENCE [LARGE SCALE GENOMIC DNA]</scope>
    <source>
        <strain evidence="2 3">DSM 45790</strain>
    </source>
</reference>
<organism evidence="2 3">
    <name type="scientific">Sphaerisporangium krabiense</name>
    <dbReference type="NCBI Taxonomy" id="763782"/>
    <lineage>
        <taxon>Bacteria</taxon>
        <taxon>Bacillati</taxon>
        <taxon>Actinomycetota</taxon>
        <taxon>Actinomycetes</taxon>
        <taxon>Streptosporangiales</taxon>
        <taxon>Streptosporangiaceae</taxon>
        <taxon>Sphaerisporangium</taxon>
    </lineage>
</organism>
<dbReference type="RefSeq" id="WP_184608851.1">
    <property type="nucleotide sequence ID" value="NZ_BOOS01000025.1"/>
</dbReference>
<accession>A0A7W8Z1K6</accession>
<keyword evidence="3" id="KW-1185">Reference proteome</keyword>
<evidence type="ECO:0000313" key="3">
    <source>
        <dbReference type="Proteomes" id="UP000588112"/>
    </source>
</evidence>
<sequence>MMTAILTTGTVLLAAGCGDAPTATNPGQAASSAIVRTSGVTTTPDSSPTGATGAKPTRPKGHTVGTHKVRWESAKPSKDGRRITVVWWSGVEPCHTLDRVKVRETSRRVTITLYEGQAAKARDVACIEIALKKSTTVKLKAPLGAREIVDGARP</sequence>
<dbReference type="EMBL" id="JACHBR010000001">
    <property type="protein sequence ID" value="MBB5625530.1"/>
    <property type="molecule type" value="Genomic_DNA"/>
</dbReference>